<sequence length="260" mass="28147">MSGGPQRIACLSTEAVEVLYRLGAQDRVAGISGYTVHPPEARADKPKISGFSSMKLERILAVQPDLVIGFSDLQRPLLDECEQAGLATLWFDHRDLAGIHAMVRRLGALVQREAEAEALCAQLLTTQQEIAQAGAALAWRPRVYFEEWGEPMICGIGWVSDLIALAGGQDVFAERARAGRARERFVSADEVLAARPQLILGSWCGRRFVPEQVLARPGFAALGAQLLEIKSADILAPGPAAIERGGRQLLAAFQSLISRP</sequence>
<gene>
    <name evidence="2" type="ORF">DI603_11805</name>
</gene>
<dbReference type="InterPro" id="IPR050902">
    <property type="entry name" value="ABC_Transporter_SBP"/>
</dbReference>
<dbReference type="EMBL" id="QFOD01000009">
    <property type="protein sequence ID" value="PZP32126.1"/>
    <property type="molecule type" value="Genomic_DNA"/>
</dbReference>
<dbReference type="PANTHER" id="PTHR30535">
    <property type="entry name" value="VITAMIN B12-BINDING PROTEIN"/>
    <property type="match status" value="1"/>
</dbReference>
<dbReference type="SUPFAM" id="SSF53807">
    <property type="entry name" value="Helical backbone' metal receptor"/>
    <property type="match status" value="1"/>
</dbReference>
<evidence type="ECO:0000259" key="1">
    <source>
        <dbReference type="PROSITE" id="PS50983"/>
    </source>
</evidence>
<dbReference type="AlphaFoldDB" id="A0A2W5FGX7"/>
<organism evidence="2 3">
    <name type="scientific">Roseateles depolymerans</name>
    <dbReference type="NCBI Taxonomy" id="76731"/>
    <lineage>
        <taxon>Bacteria</taxon>
        <taxon>Pseudomonadati</taxon>
        <taxon>Pseudomonadota</taxon>
        <taxon>Betaproteobacteria</taxon>
        <taxon>Burkholderiales</taxon>
        <taxon>Sphaerotilaceae</taxon>
        <taxon>Roseateles</taxon>
    </lineage>
</organism>
<protein>
    <submittedName>
        <fullName evidence="2">Cobalamin-binding protein</fullName>
    </submittedName>
</protein>
<comment type="caution">
    <text evidence="2">The sequence shown here is derived from an EMBL/GenBank/DDBJ whole genome shotgun (WGS) entry which is preliminary data.</text>
</comment>
<evidence type="ECO:0000313" key="3">
    <source>
        <dbReference type="Proteomes" id="UP000249633"/>
    </source>
</evidence>
<reference evidence="2 3" key="1">
    <citation type="submission" date="2017-08" db="EMBL/GenBank/DDBJ databases">
        <title>Infants hospitalized years apart are colonized by the same room-sourced microbial strains.</title>
        <authorList>
            <person name="Brooks B."/>
            <person name="Olm M.R."/>
            <person name="Firek B.A."/>
            <person name="Baker R."/>
            <person name="Thomas B.C."/>
            <person name="Morowitz M.J."/>
            <person name="Banfield J.F."/>
        </authorList>
    </citation>
    <scope>NUCLEOTIDE SEQUENCE [LARGE SCALE GENOMIC DNA]</scope>
    <source>
        <strain evidence="2">S2_012_000_R2_81</strain>
    </source>
</reference>
<dbReference type="PROSITE" id="PS50983">
    <property type="entry name" value="FE_B12_PBP"/>
    <property type="match status" value="1"/>
</dbReference>
<dbReference type="PANTHER" id="PTHR30535:SF34">
    <property type="entry name" value="MOLYBDATE-BINDING PROTEIN MOLA"/>
    <property type="match status" value="1"/>
</dbReference>
<dbReference type="Pfam" id="PF01497">
    <property type="entry name" value="Peripla_BP_2"/>
    <property type="match status" value="1"/>
</dbReference>
<name>A0A2W5FGX7_9BURK</name>
<accession>A0A2W5FGX7</accession>
<evidence type="ECO:0000313" key="2">
    <source>
        <dbReference type="EMBL" id="PZP32126.1"/>
    </source>
</evidence>
<dbReference type="InterPro" id="IPR002491">
    <property type="entry name" value="ABC_transptr_periplasmic_BD"/>
</dbReference>
<dbReference type="Proteomes" id="UP000249633">
    <property type="component" value="Unassembled WGS sequence"/>
</dbReference>
<proteinExistence type="predicted"/>
<dbReference type="GO" id="GO:0071281">
    <property type="term" value="P:cellular response to iron ion"/>
    <property type="evidence" value="ECO:0007669"/>
    <property type="project" value="TreeGrafter"/>
</dbReference>
<feature type="domain" description="Fe/B12 periplasmic-binding" evidence="1">
    <location>
        <begin position="7"/>
        <end position="257"/>
    </location>
</feature>
<dbReference type="Gene3D" id="3.40.50.1980">
    <property type="entry name" value="Nitrogenase molybdenum iron protein domain"/>
    <property type="match status" value="2"/>
</dbReference>